<keyword evidence="3" id="KW-1185">Reference proteome</keyword>
<sequence>MTLREASLLDKPPHRPPLLPGRASYLALKPLLLPRRWRAAAPLRKEALLRQVRSDERAVCLDLCAARGVLRRCALDRRCARLVLHRPSLLGRFWHEDRNRGGSFLRRADGGAFAPDAVLDGRADACAPERDVLGAPRARVGVDGSGARRRRGLARRVRREEVLGRVGPVRGRVGRVGAAALNVRVGRWTREDESARGQELRSDGSNAYKREASRRTRCAQRGWRGRRWRGESWGEEGACRRFWRVGAALLGPGGLLRRSERGERKRSRRAGREGGPLAW</sequence>
<dbReference type="EMBL" id="SOZI01000009">
    <property type="protein sequence ID" value="TNY23605.1"/>
    <property type="molecule type" value="Genomic_DNA"/>
</dbReference>
<feature type="region of interest" description="Disordered" evidence="1">
    <location>
        <begin position="192"/>
        <end position="214"/>
    </location>
</feature>
<feature type="region of interest" description="Disordered" evidence="1">
    <location>
        <begin position="260"/>
        <end position="279"/>
    </location>
</feature>
<dbReference type="Proteomes" id="UP000311382">
    <property type="component" value="Unassembled WGS sequence"/>
</dbReference>
<name>A0A5C5G3S8_9BASI</name>
<protein>
    <submittedName>
        <fullName evidence="2">Uncharacterized protein</fullName>
    </submittedName>
</protein>
<dbReference type="AlphaFoldDB" id="A0A5C5G3S8"/>
<evidence type="ECO:0000313" key="3">
    <source>
        <dbReference type="Proteomes" id="UP000311382"/>
    </source>
</evidence>
<gene>
    <name evidence="2" type="ORF">DMC30DRAFT_294098</name>
</gene>
<organism evidence="2 3">
    <name type="scientific">Rhodotorula diobovata</name>
    <dbReference type="NCBI Taxonomy" id="5288"/>
    <lineage>
        <taxon>Eukaryota</taxon>
        <taxon>Fungi</taxon>
        <taxon>Dikarya</taxon>
        <taxon>Basidiomycota</taxon>
        <taxon>Pucciniomycotina</taxon>
        <taxon>Microbotryomycetes</taxon>
        <taxon>Sporidiobolales</taxon>
        <taxon>Sporidiobolaceae</taxon>
        <taxon>Rhodotorula</taxon>
    </lineage>
</organism>
<accession>A0A5C5G3S8</accession>
<reference evidence="2 3" key="1">
    <citation type="submission" date="2019-03" db="EMBL/GenBank/DDBJ databases">
        <title>Rhodosporidium diobovatum UCD-FST 08-225 genome sequencing, assembly, and annotation.</title>
        <authorList>
            <person name="Fakankun I.U."/>
            <person name="Fristensky B."/>
            <person name="Levin D.B."/>
        </authorList>
    </citation>
    <scope>NUCLEOTIDE SEQUENCE [LARGE SCALE GENOMIC DNA]</scope>
    <source>
        <strain evidence="2 3">UCD-FST 08-225</strain>
    </source>
</reference>
<proteinExistence type="predicted"/>
<evidence type="ECO:0000313" key="2">
    <source>
        <dbReference type="EMBL" id="TNY23605.1"/>
    </source>
</evidence>
<evidence type="ECO:0000256" key="1">
    <source>
        <dbReference type="SAM" id="MobiDB-lite"/>
    </source>
</evidence>
<comment type="caution">
    <text evidence="2">The sequence shown here is derived from an EMBL/GenBank/DDBJ whole genome shotgun (WGS) entry which is preliminary data.</text>
</comment>